<dbReference type="AlphaFoldDB" id="A0AA42CUB6"/>
<evidence type="ECO:0000256" key="7">
    <source>
        <dbReference type="SAM" id="Phobius"/>
    </source>
</evidence>
<dbReference type="InterPro" id="IPR051907">
    <property type="entry name" value="DoxX-like_oxidoreductase"/>
</dbReference>
<keyword evidence="3" id="KW-1003">Cell membrane</keyword>
<feature type="transmembrane region" description="Helical" evidence="7">
    <location>
        <begin position="12"/>
        <end position="30"/>
    </location>
</feature>
<dbReference type="Proteomes" id="UP001165678">
    <property type="component" value="Unassembled WGS sequence"/>
</dbReference>
<dbReference type="Pfam" id="PF07681">
    <property type="entry name" value="DoxX"/>
    <property type="match status" value="1"/>
</dbReference>
<dbReference type="GO" id="GO:0005886">
    <property type="term" value="C:plasma membrane"/>
    <property type="evidence" value="ECO:0007669"/>
    <property type="project" value="UniProtKB-SubCell"/>
</dbReference>
<dbReference type="InterPro" id="IPR032808">
    <property type="entry name" value="DoxX"/>
</dbReference>
<comment type="similarity">
    <text evidence="2">Belongs to the DoxX family.</text>
</comment>
<evidence type="ECO:0000256" key="3">
    <source>
        <dbReference type="ARBA" id="ARBA00022475"/>
    </source>
</evidence>
<feature type="transmembrane region" description="Helical" evidence="7">
    <location>
        <begin position="115"/>
        <end position="132"/>
    </location>
</feature>
<dbReference type="RefSeq" id="WP_265896299.1">
    <property type="nucleotide sequence ID" value="NZ_JAPIVE010000002.1"/>
</dbReference>
<comment type="subcellular location">
    <subcellularLocation>
        <location evidence="1">Cell membrane</location>
        <topology evidence="1">Multi-pass membrane protein</topology>
    </subcellularLocation>
</comment>
<evidence type="ECO:0000256" key="2">
    <source>
        <dbReference type="ARBA" id="ARBA00006679"/>
    </source>
</evidence>
<reference evidence="8" key="1">
    <citation type="submission" date="2022-11" db="EMBL/GenBank/DDBJ databases">
        <title>Larsenimonas rhizosphaerae sp. nov., isolated from a tidal mudflat.</title>
        <authorList>
            <person name="Lee S.D."/>
            <person name="Kim I.S."/>
        </authorList>
    </citation>
    <scope>NUCLEOTIDE SEQUENCE</scope>
    <source>
        <strain evidence="8">GH2-1</strain>
    </source>
</reference>
<name>A0AA42CUB6_9GAMM</name>
<organism evidence="8 9">
    <name type="scientific">Larsenimonas rhizosphaerae</name>
    <dbReference type="NCBI Taxonomy" id="2944682"/>
    <lineage>
        <taxon>Bacteria</taxon>
        <taxon>Pseudomonadati</taxon>
        <taxon>Pseudomonadota</taxon>
        <taxon>Gammaproteobacteria</taxon>
        <taxon>Oceanospirillales</taxon>
        <taxon>Halomonadaceae</taxon>
        <taxon>Larsenimonas</taxon>
    </lineage>
</organism>
<protein>
    <submittedName>
        <fullName evidence="8">DoxX family protein</fullName>
    </submittedName>
</protein>
<gene>
    <name evidence="8" type="ORF">OQ287_09675</name>
</gene>
<feature type="transmembrane region" description="Helical" evidence="7">
    <location>
        <begin position="77"/>
        <end position="95"/>
    </location>
</feature>
<keyword evidence="4 7" id="KW-0812">Transmembrane</keyword>
<dbReference type="PANTHER" id="PTHR33452:SF1">
    <property type="entry name" value="INNER MEMBRANE PROTEIN YPHA-RELATED"/>
    <property type="match status" value="1"/>
</dbReference>
<comment type="caution">
    <text evidence="8">The sequence shown here is derived from an EMBL/GenBank/DDBJ whole genome shotgun (WGS) entry which is preliminary data.</text>
</comment>
<accession>A0AA42CUB6</accession>
<sequence>MSLFAFANDHTGRLLLRLGIGFTLLLHGVAKVGEHAVLSDIATHLQQIHLPGWLSHGVFVGEIIAPIMLLLGFQTRLAAALVIINMLAALGLYHLPHILTLTPHGGWRIELEVMWLFGAFALLLMGSGRYAIRPD</sequence>
<evidence type="ECO:0000313" key="9">
    <source>
        <dbReference type="Proteomes" id="UP001165678"/>
    </source>
</evidence>
<evidence type="ECO:0000256" key="5">
    <source>
        <dbReference type="ARBA" id="ARBA00022989"/>
    </source>
</evidence>
<evidence type="ECO:0000256" key="1">
    <source>
        <dbReference type="ARBA" id="ARBA00004651"/>
    </source>
</evidence>
<evidence type="ECO:0000313" key="8">
    <source>
        <dbReference type="EMBL" id="MCX2524512.1"/>
    </source>
</evidence>
<evidence type="ECO:0000256" key="4">
    <source>
        <dbReference type="ARBA" id="ARBA00022692"/>
    </source>
</evidence>
<dbReference type="EMBL" id="JAPIVE010000002">
    <property type="protein sequence ID" value="MCX2524512.1"/>
    <property type="molecule type" value="Genomic_DNA"/>
</dbReference>
<keyword evidence="9" id="KW-1185">Reference proteome</keyword>
<feature type="transmembrane region" description="Helical" evidence="7">
    <location>
        <begin position="50"/>
        <end position="70"/>
    </location>
</feature>
<keyword evidence="5 7" id="KW-1133">Transmembrane helix</keyword>
<evidence type="ECO:0000256" key="6">
    <source>
        <dbReference type="ARBA" id="ARBA00023136"/>
    </source>
</evidence>
<dbReference type="PANTHER" id="PTHR33452">
    <property type="entry name" value="OXIDOREDUCTASE CATD-RELATED"/>
    <property type="match status" value="1"/>
</dbReference>
<keyword evidence="6 7" id="KW-0472">Membrane</keyword>
<proteinExistence type="inferred from homology"/>